<dbReference type="RefSeq" id="WP_377421943.1">
    <property type="nucleotide sequence ID" value="NZ_JBHSPR010000010.1"/>
</dbReference>
<keyword evidence="4" id="KW-0233">DNA recombination</keyword>
<dbReference type="Gene3D" id="1.10.443.10">
    <property type="entry name" value="Intergrase catalytic core"/>
    <property type="match status" value="1"/>
</dbReference>
<dbReference type="Pfam" id="PF14659">
    <property type="entry name" value="Phage_int_SAM_3"/>
    <property type="match status" value="1"/>
</dbReference>
<evidence type="ECO:0000313" key="6">
    <source>
        <dbReference type="EMBL" id="MFC6017585.1"/>
    </source>
</evidence>
<feature type="domain" description="Tyr recombinase" evidence="5">
    <location>
        <begin position="161"/>
        <end position="368"/>
    </location>
</feature>
<dbReference type="InterPro" id="IPR010998">
    <property type="entry name" value="Integrase_recombinase_N"/>
</dbReference>
<dbReference type="InterPro" id="IPR011010">
    <property type="entry name" value="DNA_brk_join_enz"/>
</dbReference>
<accession>A0ABW1K7X9</accession>
<reference evidence="7" key="1">
    <citation type="journal article" date="2019" name="Int. J. Syst. Evol. Microbiol.">
        <title>The Global Catalogue of Microorganisms (GCM) 10K type strain sequencing project: providing services to taxonomists for standard genome sequencing and annotation.</title>
        <authorList>
            <consortium name="The Broad Institute Genomics Platform"/>
            <consortium name="The Broad Institute Genome Sequencing Center for Infectious Disease"/>
            <person name="Wu L."/>
            <person name="Ma J."/>
        </authorList>
    </citation>
    <scope>NUCLEOTIDE SEQUENCE [LARGE SCALE GENOMIC DNA]</scope>
    <source>
        <strain evidence="7">ZS-35-S2</strain>
    </source>
</reference>
<dbReference type="InterPro" id="IPR050090">
    <property type="entry name" value="Tyrosine_recombinase_XerCD"/>
</dbReference>
<evidence type="ECO:0000256" key="4">
    <source>
        <dbReference type="ARBA" id="ARBA00023172"/>
    </source>
</evidence>
<protein>
    <submittedName>
        <fullName evidence="6">Tyrosine-type recombinase/integrase</fullName>
    </submittedName>
</protein>
<dbReference type="Proteomes" id="UP001596203">
    <property type="component" value="Unassembled WGS sequence"/>
</dbReference>
<comment type="caution">
    <text evidence="6">The sequence shown here is derived from an EMBL/GenBank/DDBJ whole genome shotgun (WGS) entry which is preliminary data.</text>
</comment>
<sequence length="384" mass="43257">MATVKKDPTRTKTPYVCRWRDTAGVQRKKGFARKVDADRFRAEVEHKLSIGTYIDPRAGKVTFRERAELWRTAQPHRPNTQARVKSQLKQHIYPAIGDRPMVTIGQTDLQGFVTGLPLAASTVRPVFAIVRAVFADAYRNRVIPFDPCGRRAIKLPELPIEQITPLTLDQVESLADAVPPRYRALVEGVAGAGPRQGESFGIEVEHIDFTERVVQIRQQLQPATGGGVVVCAPKNRHSYRTVPLAEVVVEKWRAHLAEFPAREVEVLDTTGMRPVRRMARFVFTDADGNPLDRNSFNDQVWNPSRAAAGLPDVGMHDLRHFYASLLIRAGLNPKVVAARLGHKDAAMTLRVYAHLWADDEDRSRQAIDDVFRRDVPTMRPTEER</sequence>
<evidence type="ECO:0000256" key="2">
    <source>
        <dbReference type="ARBA" id="ARBA00022908"/>
    </source>
</evidence>
<dbReference type="PANTHER" id="PTHR30349">
    <property type="entry name" value="PHAGE INTEGRASE-RELATED"/>
    <property type="match status" value="1"/>
</dbReference>
<dbReference type="InterPro" id="IPR002104">
    <property type="entry name" value="Integrase_catalytic"/>
</dbReference>
<dbReference type="Gene3D" id="1.10.150.130">
    <property type="match status" value="1"/>
</dbReference>
<organism evidence="6 7">
    <name type="scientific">Plantactinospora solaniradicis</name>
    <dbReference type="NCBI Taxonomy" id="1723736"/>
    <lineage>
        <taxon>Bacteria</taxon>
        <taxon>Bacillati</taxon>
        <taxon>Actinomycetota</taxon>
        <taxon>Actinomycetes</taxon>
        <taxon>Micromonosporales</taxon>
        <taxon>Micromonosporaceae</taxon>
        <taxon>Plantactinospora</taxon>
    </lineage>
</organism>
<evidence type="ECO:0000313" key="7">
    <source>
        <dbReference type="Proteomes" id="UP001596203"/>
    </source>
</evidence>
<evidence type="ECO:0000256" key="3">
    <source>
        <dbReference type="ARBA" id="ARBA00023125"/>
    </source>
</evidence>
<keyword evidence="7" id="KW-1185">Reference proteome</keyword>
<dbReference type="InterPro" id="IPR004107">
    <property type="entry name" value="Integrase_SAM-like_N"/>
</dbReference>
<evidence type="ECO:0000256" key="1">
    <source>
        <dbReference type="ARBA" id="ARBA00008857"/>
    </source>
</evidence>
<comment type="similarity">
    <text evidence="1">Belongs to the 'phage' integrase family.</text>
</comment>
<gene>
    <name evidence="6" type="ORF">ACFP2T_15385</name>
</gene>
<dbReference type="EMBL" id="JBHSPR010000010">
    <property type="protein sequence ID" value="MFC6017585.1"/>
    <property type="molecule type" value="Genomic_DNA"/>
</dbReference>
<dbReference type="PANTHER" id="PTHR30349:SF64">
    <property type="entry name" value="PROPHAGE INTEGRASE INTD-RELATED"/>
    <property type="match status" value="1"/>
</dbReference>
<name>A0ABW1K7X9_9ACTN</name>
<proteinExistence type="inferred from homology"/>
<evidence type="ECO:0000259" key="5">
    <source>
        <dbReference type="PROSITE" id="PS51898"/>
    </source>
</evidence>
<keyword evidence="3" id="KW-0238">DNA-binding</keyword>
<dbReference type="SUPFAM" id="SSF56349">
    <property type="entry name" value="DNA breaking-rejoining enzymes"/>
    <property type="match status" value="1"/>
</dbReference>
<dbReference type="InterPro" id="IPR013762">
    <property type="entry name" value="Integrase-like_cat_sf"/>
</dbReference>
<dbReference type="PROSITE" id="PS51898">
    <property type="entry name" value="TYR_RECOMBINASE"/>
    <property type="match status" value="1"/>
</dbReference>
<dbReference type="CDD" id="cd01189">
    <property type="entry name" value="INT_ICEBs1_C_like"/>
    <property type="match status" value="1"/>
</dbReference>
<keyword evidence="2" id="KW-0229">DNA integration</keyword>
<dbReference type="Pfam" id="PF00589">
    <property type="entry name" value="Phage_integrase"/>
    <property type="match status" value="1"/>
</dbReference>